<dbReference type="RefSeq" id="WP_190717359.1">
    <property type="nucleotide sequence ID" value="NZ_JACJST010000020.1"/>
</dbReference>
<sequence>MELIYLLGIIVVSVSLLIRMLLYCLGIWALFHFKILDAIAFVAISEFIRILMSLIVDKTKVNEDEGYTGNE</sequence>
<accession>A0ABR8FK12</accession>
<keyword evidence="1" id="KW-1133">Transmembrane helix</keyword>
<feature type="transmembrane region" description="Helical" evidence="1">
    <location>
        <begin position="6"/>
        <end position="31"/>
    </location>
</feature>
<evidence type="ECO:0000256" key="1">
    <source>
        <dbReference type="SAM" id="Phobius"/>
    </source>
</evidence>
<keyword evidence="3" id="KW-1185">Reference proteome</keyword>
<evidence type="ECO:0000313" key="2">
    <source>
        <dbReference type="EMBL" id="MBD2570017.1"/>
    </source>
</evidence>
<keyword evidence="1" id="KW-0472">Membrane</keyword>
<keyword evidence="1" id="KW-0812">Transmembrane</keyword>
<dbReference type="Proteomes" id="UP000640531">
    <property type="component" value="Unassembled WGS sequence"/>
</dbReference>
<comment type="caution">
    <text evidence="2">The sequence shown here is derived from an EMBL/GenBank/DDBJ whole genome shotgun (WGS) entry which is preliminary data.</text>
</comment>
<evidence type="ECO:0000313" key="3">
    <source>
        <dbReference type="Proteomes" id="UP000640531"/>
    </source>
</evidence>
<organism evidence="2 3">
    <name type="scientific">Anabaena lutea FACHB-196</name>
    <dbReference type="NCBI Taxonomy" id="2692881"/>
    <lineage>
        <taxon>Bacteria</taxon>
        <taxon>Bacillati</taxon>
        <taxon>Cyanobacteriota</taxon>
        <taxon>Cyanophyceae</taxon>
        <taxon>Nostocales</taxon>
        <taxon>Nostocaceae</taxon>
        <taxon>Anabaena</taxon>
    </lineage>
</organism>
<name>A0ABR8FK12_9NOST</name>
<proteinExistence type="predicted"/>
<feature type="transmembrane region" description="Helical" evidence="1">
    <location>
        <begin position="38"/>
        <end position="56"/>
    </location>
</feature>
<protein>
    <submittedName>
        <fullName evidence="2">Uncharacterized protein</fullName>
    </submittedName>
</protein>
<gene>
    <name evidence="2" type="ORF">H6G59_19375</name>
</gene>
<dbReference type="EMBL" id="JACJST010000020">
    <property type="protein sequence ID" value="MBD2570017.1"/>
    <property type="molecule type" value="Genomic_DNA"/>
</dbReference>
<reference evidence="2 3" key="1">
    <citation type="journal article" date="2020" name="ISME J.">
        <title>Comparative genomics reveals insights into cyanobacterial evolution and habitat adaptation.</title>
        <authorList>
            <person name="Chen M.Y."/>
            <person name="Teng W.K."/>
            <person name="Zhao L."/>
            <person name="Hu C.X."/>
            <person name="Zhou Y.K."/>
            <person name="Han B.P."/>
            <person name="Song L.R."/>
            <person name="Shu W.S."/>
        </authorList>
    </citation>
    <scope>NUCLEOTIDE SEQUENCE [LARGE SCALE GENOMIC DNA]</scope>
    <source>
        <strain evidence="2 3">FACHB-196</strain>
    </source>
</reference>